<name>A0A5E6MCW7_9BACT</name>
<evidence type="ECO:0000313" key="3">
    <source>
        <dbReference type="Proteomes" id="UP000334923"/>
    </source>
</evidence>
<sequence>MRRTFLAFAALLTLGFSALAQPPILPDPKLTPGDTFPVGRADVCVPGYSKKVRNVPIALKREALRRYGVPLGDRRDYEIDHLIPLALGGSNSIRNLWPQSRKTSPWNAGKKDFLEDRLHKLVCSGKVDLAEAQKAISTNWIDAYRKYIGQGGRTPKGEGKAGVPSAAAASQGSLVWVNTRSGAYWKPGSSFYGKTKQGQYMSEQEARAKGFHPAHGTGE</sequence>
<evidence type="ECO:0000313" key="2">
    <source>
        <dbReference type="EMBL" id="VVM06166.1"/>
    </source>
</evidence>
<dbReference type="EMBL" id="CABFVA020000048">
    <property type="protein sequence ID" value="VVM06166.1"/>
    <property type="molecule type" value="Genomic_DNA"/>
</dbReference>
<evidence type="ECO:0000256" key="1">
    <source>
        <dbReference type="SAM" id="SignalP"/>
    </source>
</evidence>
<organism evidence="2 3">
    <name type="scientific">Methylacidimicrobium tartarophylax</name>
    <dbReference type="NCBI Taxonomy" id="1041768"/>
    <lineage>
        <taxon>Bacteria</taxon>
        <taxon>Pseudomonadati</taxon>
        <taxon>Verrucomicrobiota</taxon>
        <taxon>Methylacidimicrobium</taxon>
    </lineage>
</organism>
<dbReference type="AlphaFoldDB" id="A0A5E6MCW7"/>
<proteinExistence type="predicted"/>
<accession>A0A5E6MCW7</accession>
<gene>
    <name evidence="2" type="ORF">MAMT_01015</name>
</gene>
<keyword evidence="1" id="KW-0732">Signal</keyword>
<evidence type="ECO:0008006" key="4">
    <source>
        <dbReference type="Google" id="ProtNLM"/>
    </source>
</evidence>
<keyword evidence="3" id="KW-1185">Reference proteome</keyword>
<dbReference type="InterPro" id="IPR003615">
    <property type="entry name" value="HNH_nuc"/>
</dbReference>
<feature type="signal peptide" evidence="1">
    <location>
        <begin position="1"/>
        <end position="20"/>
    </location>
</feature>
<dbReference type="CDD" id="cd00085">
    <property type="entry name" value="HNHc"/>
    <property type="match status" value="1"/>
</dbReference>
<dbReference type="RefSeq" id="WP_246186535.1">
    <property type="nucleotide sequence ID" value="NZ_CABFVA020000048.1"/>
</dbReference>
<reference evidence="2 3" key="1">
    <citation type="submission" date="2019-09" db="EMBL/GenBank/DDBJ databases">
        <authorList>
            <person name="Cremers G."/>
        </authorList>
    </citation>
    <scope>NUCLEOTIDE SEQUENCE [LARGE SCALE GENOMIC DNA]</scope>
    <source>
        <strain evidence="2">4A</strain>
    </source>
</reference>
<feature type="chain" id="PRO_5022877411" description="HNH nuclease domain-containing protein" evidence="1">
    <location>
        <begin position="21"/>
        <end position="219"/>
    </location>
</feature>
<dbReference type="Proteomes" id="UP000334923">
    <property type="component" value="Unassembled WGS sequence"/>
</dbReference>
<protein>
    <recommendedName>
        <fullName evidence="4">HNH nuclease domain-containing protein</fullName>
    </recommendedName>
</protein>